<organism evidence="8 9">
    <name type="scientific">Aminipila butyrica</name>
    <dbReference type="NCBI Taxonomy" id="433296"/>
    <lineage>
        <taxon>Bacteria</taxon>
        <taxon>Bacillati</taxon>
        <taxon>Bacillota</taxon>
        <taxon>Clostridia</taxon>
        <taxon>Peptostreptococcales</taxon>
        <taxon>Anaerovoracaceae</taxon>
        <taxon>Aminipila</taxon>
    </lineage>
</organism>
<evidence type="ECO:0000259" key="7">
    <source>
        <dbReference type="Pfam" id="PF08281"/>
    </source>
</evidence>
<dbReference type="Gene3D" id="1.10.1740.10">
    <property type="match status" value="1"/>
</dbReference>
<reference evidence="8 9" key="1">
    <citation type="submission" date="2020-02" db="EMBL/GenBank/DDBJ databases">
        <authorList>
            <person name="Kim Y.B."/>
            <person name="Roh S.W."/>
        </authorList>
    </citation>
    <scope>NUCLEOTIDE SEQUENCE [LARGE SCALE GENOMIC DNA]</scope>
    <source>
        <strain evidence="8 9">DSM 103574</strain>
    </source>
</reference>
<dbReference type="InterPro" id="IPR013324">
    <property type="entry name" value="RNA_pol_sigma_r3/r4-like"/>
</dbReference>
<evidence type="ECO:0000256" key="4">
    <source>
        <dbReference type="ARBA" id="ARBA00023125"/>
    </source>
</evidence>
<evidence type="ECO:0000313" key="9">
    <source>
        <dbReference type="Proteomes" id="UP000466848"/>
    </source>
</evidence>
<dbReference type="GO" id="GO:0003677">
    <property type="term" value="F:DNA binding"/>
    <property type="evidence" value="ECO:0007669"/>
    <property type="project" value="UniProtKB-KW"/>
</dbReference>
<dbReference type="KEGG" id="abut:Ami103574_06240"/>
<dbReference type="PANTHER" id="PTHR43133:SF8">
    <property type="entry name" value="RNA POLYMERASE SIGMA FACTOR HI_1459-RELATED"/>
    <property type="match status" value="1"/>
</dbReference>
<dbReference type="GO" id="GO:0006352">
    <property type="term" value="P:DNA-templated transcription initiation"/>
    <property type="evidence" value="ECO:0007669"/>
    <property type="project" value="InterPro"/>
</dbReference>
<sequence>MKKDALDEVYRLYSKQVYLYAYALCGNVHMAEDLTGDTFYKAMLALDKHVPNIKYWLLRVCRNLFFDCCRKGPKEMLPLEETVLSTGEDPLEMLLQNEKKQQLSAAMKELSQSDRELLTMFYFLDCSIHQIAAFTERTPGSIKTALSRARIRLKNILQED</sequence>
<dbReference type="RefSeq" id="WP_163065807.1">
    <property type="nucleotide sequence ID" value="NZ_CP048649.1"/>
</dbReference>
<feature type="domain" description="RNA polymerase sigma factor 70 region 4 type 2" evidence="7">
    <location>
        <begin position="101"/>
        <end position="153"/>
    </location>
</feature>
<evidence type="ECO:0000256" key="5">
    <source>
        <dbReference type="ARBA" id="ARBA00023163"/>
    </source>
</evidence>
<dbReference type="SUPFAM" id="SSF88946">
    <property type="entry name" value="Sigma2 domain of RNA polymerase sigma factors"/>
    <property type="match status" value="1"/>
</dbReference>
<evidence type="ECO:0000256" key="3">
    <source>
        <dbReference type="ARBA" id="ARBA00023082"/>
    </source>
</evidence>
<dbReference type="SUPFAM" id="SSF88659">
    <property type="entry name" value="Sigma3 and sigma4 domains of RNA polymerase sigma factors"/>
    <property type="match status" value="1"/>
</dbReference>
<accession>A0A858BW35</accession>
<dbReference type="PANTHER" id="PTHR43133">
    <property type="entry name" value="RNA POLYMERASE ECF-TYPE SIGMA FACTO"/>
    <property type="match status" value="1"/>
</dbReference>
<dbReference type="GO" id="GO:0016987">
    <property type="term" value="F:sigma factor activity"/>
    <property type="evidence" value="ECO:0007669"/>
    <property type="project" value="UniProtKB-KW"/>
</dbReference>
<dbReference type="Pfam" id="PF08281">
    <property type="entry name" value="Sigma70_r4_2"/>
    <property type="match status" value="1"/>
</dbReference>
<dbReference type="EMBL" id="CP048649">
    <property type="protein sequence ID" value="QIB68944.1"/>
    <property type="molecule type" value="Genomic_DNA"/>
</dbReference>
<evidence type="ECO:0000259" key="6">
    <source>
        <dbReference type="Pfam" id="PF04542"/>
    </source>
</evidence>
<dbReference type="InterPro" id="IPR013325">
    <property type="entry name" value="RNA_pol_sigma_r2"/>
</dbReference>
<protein>
    <submittedName>
        <fullName evidence="8">Sigma-70 family RNA polymerase sigma factor</fullName>
    </submittedName>
</protein>
<comment type="similarity">
    <text evidence="1">Belongs to the sigma-70 factor family. ECF subfamily.</text>
</comment>
<dbReference type="Proteomes" id="UP000466848">
    <property type="component" value="Chromosome"/>
</dbReference>
<proteinExistence type="inferred from homology"/>
<keyword evidence="5" id="KW-0804">Transcription</keyword>
<dbReference type="Pfam" id="PF04542">
    <property type="entry name" value="Sigma70_r2"/>
    <property type="match status" value="1"/>
</dbReference>
<name>A0A858BW35_9FIRM</name>
<evidence type="ECO:0000256" key="1">
    <source>
        <dbReference type="ARBA" id="ARBA00010641"/>
    </source>
</evidence>
<evidence type="ECO:0000256" key="2">
    <source>
        <dbReference type="ARBA" id="ARBA00023015"/>
    </source>
</evidence>
<keyword evidence="3" id="KW-0731">Sigma factor</keyword>
<dbReference type="InterPro" id="IPR013249">
    <property type="entry name" value="RNA_pol_sigma70_r4_t2"/>
</dbReference>
<keyword evidence="4" id="KW-0238">DNA-binding</keyword>
<feature type="domain" description="RNA polymerase sigma-70 region 2" evidence="6">
    <location>
        <begin position="10"/>
        <end position="71"/>
    </location>
</feature>
<keyword evidence="9" id="KW-1185">Reference proteome</keyword>
<dbReference type="AlphaFoldDB" id="A0A858BW35"/>
<dbReference type="InterPro" id="IPR039425">
    <property type="entry name" value="RNA_pol_sigma-70-like"/>
</dbReference>
<dbReference type="NCBIfam" id="TIGR02937">
    <property type="entry name" value="sigma70-ECF"/>
    <property type="match status" value="1"/>
</dbReference>
<dbReference type="Gene3D" id="1.10.10.10">
    <property type="entry name" value="Winged helix-like DNA-binding domain superfamily/Winged helix DNA-binding domain"/>
    <property type="match status" value="1"/>
</dbReference>
<gene>
    <name evidence="8" type="ORF">Ami103574_06240</name>
</gene>
<dbReference type="InterPro" id="IPR014284">
    <property type="entry name" value="RNA_pol_sigma-70_dom"/>
</dbReference>
<dbReference type="InterPro" id="IPR036388">
    <property type="entry name" value="WH-like_DNA-bd_sf"/>
</dbReference>
<dbReference type="InterPro" id="IPR007627">
    <property type="entry name" value="RNA_pol_sigma70_r2"/>
</dbReference>
<keyword evidence="2" id="KW-0805">Transcription regulation</keyword>
<evidence type="ECO:0000313" key="8">
    <source>
        <dbReference type="EMBL" id="QIB68944.1"/>
    </source>
</evidence>